<feature type="region of interest" description="Disordered" evidence="1">
    <location>
        <begin position="74"/>
        <end position="104"/>
    </location>
</feature>
<feature type="region of interest" description="Disordered" evidence="1">
    <location>
        <begin position="606"/>
        <end position="642"/>
    </location>
</feature>
<reference evidence="4" key="1">
    <citation type="submission" date="2022-07" db="EMBL/GenBank/DDBJ databases">
        <title>Genome Sequence of Physisporinus lineatus.</title>
        <authorList>
            <person name="Buettner E."/>
        </authorList>
    </citation>
    <scope>NUCLEOTIDE SEQUENCE</scope>
    <source>
        <strain evidence="4">VT162</strain>
    </source>
</reference>
<dbReference type="Proteomes" id="UP001212997">
    <property type="component" value="Unassembled WGS sequence"/>
</dbReference>
<sequence length="875" mass="96241">MATDSIGSPALVDFPTTDPRPPPTPHTPDSRVQHLPFRRISIPTPPALLNRQSVVSVSSYDSLAEEPSLSSAIAMPQIGKPPKGGRKHRPTSMEVGKRNGKRREVKAIDEQRETKRRKLIDEFYETEKTYVDGLELIYSHFLTPIIASLDTPNPLLERTELTSVFSNFIDIWNLHRSFYSSLTNYLQSTSPSDSNLNGPPPLSPILLSHFPYLSLYSPFITAFPDLISSLTSLLSSNTPFATFVAKQEADPRCGKLKLRDWLLTIVQRCPRYLLLLKDLIQCTDPNDPEYDSLTKVHALVSKITVSLNTSLHTHAQTLSLLALQRTGAPPPAGASTPKEREFLLFSDCIVWLSNADKGDDIDHAYSWDLLQGYGGASRPRCKSDAALLSPAFRPPTGEGFSAIKPKEPMLKLLAGSPSKKKARNASSGTEDRWLYKGHLELVDLEVVVPPSVELGDDHRFEVLSPQSSFVVYVATETERDEWVSEIRNAKASLMVSLNAIHPNSTLTSSSSTHHLRRTLQALPYAPDEQEEKPRRGRVEHFVPAIWIPDVFPLIEPTPHNYAYNAATIAPLTLSGLKSMPSLFLGEGSNISSPSLLMAFESSSPKRLSHRLEEPSPSRLLGRDMKEWERERESSDDGPTVPAIRIKPIARPKSYIQILEDFNEHHQQILSPAAEGTEENSPTTVFGESPSTWIGASATNGRLDGSSFALEEQEEDGEEQDEAQITRSGGVGLPYFGGGGAIDQKQGQRQVDLLLSSSEGMKSGEIRVGVADLFEGDTGGRDGRVVERISSQPTTPRKKEDTARRHKRFSVPAVAIQTTPVTTRANVIGEGKAKRFSLVLGRMAGVVGSHSHPDLGHGVAAGKLSELLKRNSRQVS</sequence>
<evidence type="ECO:0000313" key="5">
    <source>
        <dbReference type="Proteomes" id="UP001212997"/>
    </source>
</evidence>
<feature type="domain" description="PH" evidence="2">
    <location>
        <begin position="314"/>
        <end position="491"/>
    </location>
</feature>
<dbReference type="GO" id="GO:0005085">
    <property type="term" value="F:guanyl-nucleotide exchange factor activity"/>
    <property type="evidence" value="ECO:0007669"/>
    <property type="project" value="InterPro"/>
</dbReference>
<keyword evidence="5" id="KW-1185">Reference proteome</keyword>
<comment type="caution">
    <text evidence="4">The sequence shown here is derived from an EMBL/GenBank/DDBJ whole genome shotgun (WGS) entry which is preliminary data.</text>
</comment>
<dbReference type="PROSITE" id="PS50010">
    <property type="entry name" value="DH_2"/>
    <property type="match status" value="1"/>
</dbReference>
<dbReference type="PANTHER" id="PTHR12673:SF159">
    <property type="entry name" value="LD03170P"/>
    <property type="match status" value="1"/>
</dbReference>
<evidence type="ECO:0008006" key="6">
    <source>
        <dbReference type="Google" id="ProtNLM"/>
    </source>
</evidence>
<organism evidence="4 5">
    <name type="scientific">Meripilus lineatus</name>
    <dbReference type="NCBI Taxonomy" id="2056292"/>
    <lineage>
        <taxon>Eukaryota</taxon>
        <taxon>Fungi</taxon>
        <taxon>Dikarya</taxon>
        <taxon>Basidiomycota</taxon>
        <taxon>Agaricomycotina</taxon>
        <taxon>Agaricomycetes</taxon>
        <taxon>Polyporales</taxon>
        <taxon>Meripilaceae</taxon>
        <taxon>Meripilus</taxon>
    </lineage>
</organism>
<feature type="domain" description="DH" evidence="3">
    <location>
        <begin position="115"/>
        <end position="310"/>
    </location>
</feature>
<dbReference type="InterPro" id="IPR011993">
    <property type="entry name" value="PH-like_dom_sf"/>
</dbReference>
<dbReference type="CDD" id="cd00160">
    <property type="entry name" value="RhoGEF"/>
    <property type="match status" value="1"/>
</dbReference>
<protein>
    <recommendedName>
        <fullName evidence="6">DH domain-containing protein</fullName>
    </recommendedName>
</protein>
<dbReference type="PROSITE" id="PS50003">
    <property type="entry name" value="PH_DOMAIN"/>
    <property type="match status" value="1"/>
</dbReference>
<dbReference type="SUPFAM" id="SSF50729">
    <property type="entry name" value="PH domain-like"/>
    <property type="match status" value="1"/>
</dbReference>
<name>A0AAD5YHX3_9APHY</name>
<dbReference type="SMART" id="SM00233">
    <property type="entry name" value="PH"/>
    <property type="match status" value="1"/>
</dbReference>
<dbReference type="PANTHER" id="PTHR12673">
    <property type="entry name" value="FACIOGENITAL DYSPLASIA PROTEIN"/>
    <property type="match status" value="1"/>
</dbReference>
<dbReference type="InterPro" id="IPR035899">
    <property type="entry name" value="DBL_dom_sf"/>
</dbReference>
<evidence type="ECO:0000313" key="4">
    <source>
        <dbReference type="EMBL" id="KAJ3489752.1"/>
    </source>
</evidence>
<dbReference type="Gene3D" id="2.30.29.30">
    <property type="entry name" value="Pleckstrin-homology domain (PH domain)/Phosphotyrosine-binding domain (PTB)"/>
    <property type="match status" value="1"/>
</dbReference>
<feature type="region of interest" description="Disordered" evidence="1">
    <location>
        <begin position="672"/>
        <end position="702"/>
    </location>
</feature>
<feature type="compositionally biased region" description="Polar residues" evidence="1">
    <location>
        <begin position="678"/>
        <end position="699"/>
    </location>
</feature>
<dbReference type="InterPro" id="IPR000219">
    <property type="entry name" value="DH_dom"/>
</dbReference>
<dbReference type="SUPFAM" id="SSF48065">
    <property type="entry name" value="DBL homology domain (DH-domain)"/>
    <property type="match status" value="1"/>
</dbReference>
<feature type="region of interest" description="Disordered" evidence="1">
    <location>
        <begin position="1"/>
        <end position="35"/>
    </location>
</feature>
<proteinExistence type="predicted"/>
<dbReference type="AlphaFoldDB" id="A0AAD5YHX3"/>
<evidence type="ECO:0000259" key="3">
    <source>
        <dbReference type="PROSITE" id="PS50010"/>
    </source>
</evidence>
<accession>A0AAD5YHX3</accession>
<evidence type="ECO:0000259" key="2">
    <source>
        <dbReference type="PROSITE" id="PS50003"/>
    </source>
</evidence>
<feature type="compositionally biased region" description="Basic and acidic residues" evidence="1">
    <location>
        <begin position="609"/>
        <end position="634"/>
    </location>
</feature>
<gene>
    <name evidence="4" type="ORF">NLI96_g1880</name>
</gene>
<dbReference type="SMART" id="SM00325">
    <property type="entry name" value="RhoGEF"/>
    <property type="match status" value="1"/>
</dbReference>
<dbReference type="Gene3D" id="1.20.900.10">
    <property type="entry name" value="Dbl homology (DH) domain"/>
    <property type="match status" value="1"/>
</dbReference>
<dbReference type="InterPro" id="IPR001849">
    <property type="entry name" value="PH_domain"/>
</dbReference>
<dbReference type="Pfam" id="PF00621">
    <property type="entry name" value="RhoGEF"/>
    <property type="match status" value="1"/>
</dbReference>
<evidence type="ECO:0000256" key="1">
    <source>
        <dbReference type="SAM" id="MobiDB-lite"/>
    </source>
</evidence>
<dbReference type="InterPro" id="IPR051092">
    <property type="entry name" value="FYVE_RhoGEF_PH"/>
</dbReference>
<dbReference type="EMBL" id="JANAWD010000039">
    <property type="protein sequence ID" value="KAJ3489752.1"/>
    <property type="molecule type" value="Genomic_DNA"/>
</dbReference>
<dbReference type="GO" id="GO:0005737">
    <property type="term" value="C:cytoplasm"/>
    <property type="evidence" value="ECO:0007669"/>
    <property type="project" value="TreeGrafter"/>
</dbReference>